<reference evidence="4 5" key="1">
    <citation type="journal article" date="2017" name="Gigascience">
        <title>Genome sequence of the small brown planthopper, Laodelphax striatellus.</title>
        <authorList>
            <person name="Zhu J."/>
            <person name="Jiang F."/>
            <person name="Wang X."/>
            <person name="Yang P."/>
            <person name="Bao Y."/>
            <person name="Zhao W."/>
            <person name="Wang W."/>
            <person name="Lu H."/>
            <person name="Wang Q."/>
            <person name="Cui N."/>
            <person name="Li J."/>
            <person name="Chen X."/>
            <person name="Luo L."/>
            <person name="Yu J."/>
            <person name="Kang L."/>
            <person name="Cui F."/>
        </authorList>
    </citation>
    <scope>NUCLEOTIDE SEQUENCE [LARGE SCALE GENOMIC DNA]</scope>
    <source>
        <strain evidence="4">Lst14</strain>
    </source>
</reference>
<evidence type="ECO:0000259" key="3">
    <source>
        <dbReference type="Pfam" id="PF24181"/>
    </source>
</evidence>
<dbReference type="STRING" id="195883.A0A482XD62"/>
<evidence type="ECO:0000256" key="1">
    <source>
        <dbReference type="SAM" id="MobiDB-lite"/>
    </source>
</evidence>
<dbReference type="InterPro" id="IPR057566">
    <property type="entry name" value="TPR_TTI1_N"/>
</dbReference>
<dbReference type="InterPro" id="IPR016024">
    <property type="entry name" value="ARM-type_fold"/>
</dbReference>
<dbReference type="SUPFAM" id="SSF48371">
    <property type="entry name" value="ARM repeat"/>
    <property type="match status" value="1"/>
</dbReference>
<evidence type="ECO:0000313" key="4">
    <source>
        <dbReference type="EMBL" id="RZF43369.1"/>
    </source>
</evidence>
<dbReference type="GO" id="GO:0005737">
    <property type="term" value="C:cytoplasm"/>
    <property type="evidence" value="ECO:0007669"/>
    <property type="project" value="TreeGrafter"/>
</dbReference>
<dbReference type="InterPro" id="IPR052587">
    <property type="entry name" value="TELO2-interacting_protein_1"/>
</dbReference>
<dbReference type="AlphaFoldDB" id="A0A482XD62"/>
<gene>
    <name evidence="4" type="ORF">LSTR_LSTR001630</name>
</gene>
<dbReference type="InParanoid" id="A0A482XD62"/>
<feature type="domain" description="TTI1 N-terminal TPR" evidence="2">
    <location>
        <begin position="11"/>
        <end position="370"/>
    </location>
</feature>
<organism evidence="4 5">
    <name type="scientific">Laodelphax striatellus</name>
    <name type="common">Small brown planthopper</name>
    <name type="synonym">Delphax striatella</name>
    <dbReference type="NCBI Taxonomy" id="195883"/>
    <lineage>
        <taxon>Eukaryota</taxon>
        <taxon>Metazoa</taxon>
        <taxon>Ecdysozoa</taxon>
        <taxon>Arthropoda</taxon>
        <taxon>Hexapoda</taxon>
        <taxon>Insecta</taxon>
        <taxon>Pterygota</taxon>
        <taxon>Neoptera</taxon>
        <taxon>Paraneoptera</taxon>
        <taxon>Hemiptera</taxon>
        <taxon>Auchenorrhyncha</taxon>
        <taxon>Fulgoroidea</taxon>
        <taxon>Delphacidae</taxon>
        <taxon>Criomorphinae</taxon>
        <taxon>Laodelphax</taxon>
    </lineage>
</organism>
<evidence type="ECO:0000259" key="2">
    <source>
        <dbReference type="Pfam" id="PF24173"/>
    </source>
</evidence>
<protein>
    <recommendedName>
        <fullName evidence="6">TELO2-interacting protein 1 homolog</fullName>
    </recommendedName>
</protein>
<dbReference type="Pfam" id="PF24181">
    <property type="entry name" value="TPR_TTI1_C"/>
    <property type="match status" value="1"/>
</dbReference>
<evidence type="ECO:0008006" key="6">
    <source>
        <dbReference type="Google" id="ProtNLM"/>
    </source>
</evidence>
<proteinExistence type="predicted"/>
<dbReference type="PANTHER" id="PTHR18460:SF3">
    <property type="entry name" value="TELO2-INTERACTING PROTEIN 1 HOMOLOG"/>
    <property type="match status" value="1"/>
</dbReference>
<feature type="region of interest" description="Disordered" evidence="1">
    <location>
        <begin position="781"/>
        <end position="823"/>
    </location>
</feature>
<dbReference type="InterPro" id="IPR049362">
    <property type="entry name" value="TTI1_rpt"/>
</dbReference>
<evidence type="ECO:0000313" key="5">
    <source>
        <dbReference type="Proteomes" id="UP000291343"/>
    </source>
</evidence>
<dbReference type="OrthoDB" id="49511at2759"/>
<dbReference type="Proteomes" id="UP000291343">
    <property type="component" value="Unassembled WGS sequence"/>
</dbReference>
<dbReference type="InterPro" id="IPR057567">
    <property type="entry name" value="TPR_TTI1_C"/>
</dbReference>
<keyword evidence="5" id="KW-1185">Reference proteome</keyword>
<dbReference type="Pfam" id="PF24176">
    <property type="entry name" value="TPR_TTI1_2nd"/>
    <property type="match status" value="1"/>
</dbReference>
<dbReference type="Pfam" id="PF21547">
    <property type="entry name" value="TTI1"/>
    <property type="match status" value="1"/>
</dbReference>
<dbReference type="PANTHER" id="PTHR18460">
    <property type="entry name" value="TEL2 INTERACTING PROTEIN 1 TTI1 FAMILY MEMBER"/>
    <property type="match status" value="1"/>
</dbReference>
<feature type="compositionally biased region" description="Basic and acidic residues" evidence="1">
    <location>
        <begin position="795"/>
        <end position="813"/>
    </location>
</feature>
<comment type="caution">
    <text evidence="4">The sequence shown here is derived from an EMBL/GenBank/DDBJ whole genome shotgun (WGS) entry which is preliminary data.</text>
</comment>
<sequence>MEDEDEISQAFRLLKPVCDNIVTSPNRNNVIQLKNLISNAPKTASQRLQFVISFPLELHLFNNNSLSSEVKRYMVDALTALLLLTETSSIDKFVKIYSGVFKLLSRDAEASIATNVSEELKLSVLNCVCALFKSTPFHVLETLYVQKYHPMLSFGVFLCTKLVKEEKMIQLRVTAMKCILHVIQQHDEVEPTSNFMFMYNVSNVAVLMMPGIVSTAVVAACGGEVQNHQVTLMGLRLWGRTIALCLNDTYNMSKPGDNCDKNKINELCIDNYFKYLENNRSEVVPVKNDNMKAEHSLEKDNPRTEKWINQVSPKLEAVMKRIITESQSHNNYKVRLELVKIIDLLLSSSVWNMRKSLRYMIEALIVLSQDGMDLISTKSRESLAMFSRLCSLGTGKEFLELVEENFYSFMSSFPRLVLKFGNNEMILLNGYLEVLGPFLPRVLSSDNHLTCLITCLTQAVLLDTKSVPLRSELSLRDMESIHALKKVQWKYFVLNRDSDWLVLNLERICETLRKHADIPMLVYTLLDLLRKSEDSEREIMLILNSLVTTGAPGSMEKHKSLIKEVFNCYMDLPVWPASEVLDQKDAFNKQQMKVLQLCLAIEGMGKMSVAVGKEIFGPMLLHSLYAILEAAGSPLEVVAAAGLNAVSEIASVCSEGSITQLVRANTDYLSYQITRRLRQLYRHPGLLAVLSVIMRHSTKLVLPSLQEIFSDVLEQSYDVFQMNKVQSYLRAFFTFICCIRKWEEDERLNNKDIPINQKEKPVMKSPIEVLLDYKKSKLLVQESDSEEENTDSQTTEEKFRDESERLRQQHNLKEEDEEDDFTMNDTDCAKKQVPVHIQLVIDILKRSLNFLPTKDSQQQIIVIQVLEEGVLLLRHYQDQLLPVVHLIWSPLVNRFKSAPSEPLLMHRAFLLLTTLAATSKDFIRHDTLKSVLPSICIYLKETSHKSYLKDKKSFYRLSQEYKLQKSILEKLGPLALDLEVFEKNIYDILDATSPYLSCYQPQPLQDACISLYLGLSTKSCDLVWLHLLSIWSPEPSFVPCHPDLKSIELPEHPEDSEFQKNVKSLLSQLS</sequence>
<name>A0A482XD62_LAOST</name>
<feature type="domain" description="TTI1 C-terminal TPR" evidence="3">
    <location>
        <begin position="734"/>
        <end position="1024"/>
    </location>
</feature>
<accession>A0A482XD62</accession>
<dbReference type="Pfam" id="PF24173">
    <property type="entry name" value="TPR_TTI1_N"/>
    <property type="match status" value="1"/>
</dbReference>
<dbReference type="FunCoup" id="A0A482XD62">
    <property type="interactions" value="1670"/>
</dbReference>
<dbReference type="EMBL" id="QKKF02012754">
    <property type="protein sequence ID" value="RZF43369.1"/>
    <property type="molecule type" value="Genomic_DNA"/>
</dbReference>